<dbReference type="GO" id="GO:0009190">
    <property type="term" value="P:cyclic nucleotide biosynthetic process"/>
    <property type="evidence" value="ECO:0007669"/>
    <property type="project" value="InterPro"/>
</dbReference>
<dbReference type="PANTHER" id="PTHR43081:SF1">
    <property type="entry name" value="ADENYLATE CYCLASE, TERMINAL-DIFFERENTIATION SPECIFIC"/>
    <property type="match status" value="1"/>
</dbReference>
<dbReference type="PANTHER" id="PTHR43081">
    <property type="entry name" value="ADENYLATE CYCLASE, TERMINAL-DIFFERENTIATION SPECIFIC-RELATED"/>
    <property type="match status" value="1"/>
</dbReference>
<dbReference type="SUPFAM" id="SSF55073">
    <property type="entry name" value="Nucleotide cyclase"/>
    <property type="match status" value="1"/>
</dbReference>
<dbReference type="CDD" id="cd07302">
    <property type="entry name" value="CHD"/>
    <property type="match status" value="1"/>
</dbReference>
<organism evidence="3">
    <name type="scientific">Zooxanthella nutricula</name>
    <dbReference type="NCBI Taxonomy" id="1333877"/>
    <lineage>
        <taxon>Eukaryota</taxon>
        <taxon>Sar</taxon>
        <taxon>Alveolata</taxon>
        <taxon>Dinophyceae</taxon>
        <taxon>Peridiniales</taxon>
        <taxon>Peridiniales incertae sedis</taxon>
        <taxon>Zooxanthella</taxon>
    </lineage>
</organism>
<dbReference type="PROSITE" id="PS50125">
    <property type="entry name" value="GUANYLATE_CYCLASE_2"/>
    <property type="match status" value="1"/>
</dbReference>
<evidence type="ECO:0000313" key="3">
    <source>
        <dbReference type="EMBL" id="CAD9592669.1"/>
    </source>
</evidence>
<protein>
    <recommendedName>
        <fullName evidence="2">Guanylate cyclase domain-containing protein</fullName>
    </recommendedName>
</protein>
<proteinExistence type="predicted"/>
<gene>
    <name evidence="3" type="ORF">BRAN1462_LOCUS35087</name>
</gene>
<dbReference type="InterPro" id="IPR050697">
    <property type="entry name" value="Adenylyl/Guanylyl_Cyclase_3/4"/>
</dbReference>
<sequence length="535" mass="58513">MHGRMIASSSGIHQVIGYTDDGRPVDSQGHAADGRSMQQGTAPDGDHRNRQPEQFTWNTTGDPVIEQSASFLSDYTGNFQKLVSTEKALVVQDTNANYVYSALAFRSGGPSRAIEWVIINAQPISWYKERVQAAVEAGLEENQEELSKAVIHTATLTGVFVVLGISCMACAARAVTRPLVKIEQDMRAVRNFEHDFLNQIGENTSRYGRGNIRVREVADICDSFVYMAIGLQSFSRYMDPHLVQTLVRQRNRAVLGMAKAEVTVFFSDIAGFTTMAESLDPEVLMDMLGTYLEDMSDIVMKHGGVVGEFVGDEIMAWWNAPPLQFKEGEHTVAALTAALEQQEQLASLRRRWCARGLPAMTARMGIVRGQVLAGNLGSKQRMKYGLVGDNVNLASRLEGLCKMYGVGCLVDDAVYNAAGVAEAFALRPVDLVAVKGRSGATEIFELVARRPEGWPLAAASKQDLAEAAFCADFAAAQALYRRGDFAAAGAALEAFLALWPGDRPATLLRGRCEELAKMPKDELEAWTPLVQMTEK</sequence>
<dbReference type="Pfam" id="PF00211">
    <property type="entry name" value="Guanylate_cyc"/>
    <property type="match status" value="1"/>
</dbReference>
<evidence type="ECO:0000256" key="1">
    <source>
        <dbReference type="SAM" id="MobiDB-lite"/>
    </source>
</evidence>
<feature type="region of interest" description="Disordered" evidence="1">
    <location>
        <begin position="16"/>
        <end position="60"/>
    </location>
</feature>
<dbReference type="InterPro" id="IPR029787">
    <property type="entry name" value="Nucleotide_cyclase"/>
</dbReference>
<name>A0A7S2PDC0_9DINO</name>
<evidence type="ECO:0000259" key="2">
    <source>
        <dbReference type="PROSITE" id="PS50125"/>
    </source>
</evidence>
<dbReference type="SMART" id="SM00044">
    <property type="entry name" value="CYCc"/>
    <property type="match status" value="1"/>
</dbReference>
<dbReference type="AlphaFoldDB" id="A0A7S2PDC0"/>
<feature type="domain" description="Guanylate cyclase" evidence="2">
    <location>
        <begin position="263"/>
        <end position="398"/>
    </location>
</feature>
<dbReference type="InterPro" id="IPR001054">
    <property type="entry name" value="A/G_cyclase"/>
</dbReference>
<reference evidence="3" key="1">
    <citation type="submission" date="2021-01" db="EMBL/GenBank/DDBJ databases">
        <authorList>
            <person name="Corre E."/>
            <person name="Pelletier E."/>
            <person name="Niang G."/>
            <person name="Scheremetjew M."/>
            <person name="Finn R."/>
            <person name="Kale V."/>
            <person name="Holt S."/>
            <person name="Cochrane G."/>
            <person name="Meng A."/>
            <person name="Brown T."/>
            <person name="Cohen L."/>
        </authorList>
    </citation>
    <scope>NUCLEOTIDE SEQUENCE</scope>
    <source>
        <strain evidence="3">RCC3387</strain>
    </source>
</reference>
<dbReference type="GO" id="GO:0035556">
    <property type="term" value="P:intracellular signal transduction"/>
    <property type="evidence" value="ECO:0007669"/>
    <property type="project" value="InterPro"/>
</dbReference>
<dbReference type="Gene3D" id="3.30.70.1230">
    <property type="entry name" value="Nucleotide cyclase"/>
    <property type="match status" value="1"/>
</dbReference>
<dbReference type="EMBL" id="HBGW01055284">
    <property type="protein sequence ID" value="CAD9592669.1"/>
    <property type="molecule type" value="Transcribed_RNA"/>
</dbReference>
<accession>A0A7S2PDC0</accession>